<dbReference type="SUPFAM" id="SSF46785">
    <property type="entry name" value="Winged helix' DNA-binding domain"/>
    <property type="match status" value="1"/>
</dbReference>
<organism evidence="1 2">
    <name type="scientific">Hominiventricola filiformis</name>
    <dbReference type="NCBI Taxonomy" id="2885352"/>
    <lineage>
        <taxon>Bacteria</taxon>
        <taxon>Bacillati</taxon>
        <taxon>Bacillota</taxon>
        <taxon>Clostridia</taxon>
        <taxon>Lachnospirales</taxon>
        <taxon>Lachnospiraceae</taxon>
        <taxon>Hominiventricola</taxon>
    </lineage>
</organism>
<name>A0AAE3DAC0_9FIRM</name>
<dbReference type="EMBL" id="JAJEPS010000001">
    <property type="protein sequence ID" value="MCC2124925.1"/>
    <property type="molecule type" value="Genomic_DNA"/>
</dbReference>
<dbReference type="InterPro" id="IPR036390">
    <property type="entry name" value="WH_DNA-bd_sf"/>
</dbReference>
<gene>
    <name evidence="1" type="ORF">LKD36_01880</name>
</gene>
<reference evidence="1 2" key="1">
    <citation type="submission" date="2021-10" db="EMBL/GenBank/DDBJ databases">
        <title>Anaerobic single-cell dispensing facilitates the cultivation of human gut bacteria.</title>
        <authorList>
            <person name="Afrizal A."/>
        </authorList>
    </citation>
    <scope>NUCLEOTIDE SEQUENCE [LARGE SCALE GENOMIC DNA]</scope>
    <source>
        <strain evidence="1 2">CLA-AA-H276</strain>
    </source>
</reference>
<sequence>MADTLTLYKLIVLKMLDEADAPLTGAQITDFILEKEYTNYFTLQQVLSEMSETGLVTVASTRNSSLYRITDSGRHTLKYFGDKVSDTICGEITSFLQEHQIEIRNALSNIADYFPSNDGGYLVRCQVREHNSTLIDLTLSVPSKEEADSICHNWQKKSQTLYAYVMKELL</sequence>
<dbReference type="InterPro" id="IPR036388">
    <property type="entry name" value="WH-like_DNA-bd_sf"/>
</dbReference>
<comment type="caution">
    <text evidence="1">The sequence shown here is derived from an EMBL/GenBank/DDBJ whole genome shotgun (WGS) entry which is preliminary data.</text>
</comment>
<keyword evidence="2" id="KW-1185">Reference proteome</keyword>
<proteinExistence type="predicted"/>
<dbReference type="Proteomes" id="UP001198220">
    <property type="component" value="Unassembled WGS sequence"/>
</dbReference>
<evidence type="ECO:0000313" key="2">
    <source>
        <dbReference type="Proteomes" id="UP001198220"/>
    </source>
</evidence>
<dbReference type="InterPro" id="IPR025374">
    <property type="entry name" value="DUF4364"/>
</dbReference>
<dbReference type="AlphaFoldDB" id="A0AAE3DAC0"/>
<accession>A0AAE3DAC0</accession>
<dbReference type="RefSeq" id="WP_118768870.1">
    <property type="nucleotide sequence ID" value="NZ_JAJEPS010000001.1"/>
</dbReference>
<evidence type="ECO:0000313" key="1">
    <source>
        <dbReference type="EMBL" id="MCC2124925.1"/>
    </source>
</evidence>
<dbReference type="Pfam" id="PF14277">
    <property type="entry name" value="DUF4364"/>
    <property type="match status" value="1"/>
</dbReference>
<protein>
    <submittedName>
        <fullName evidence="1">DUF4364 family protein</fullName>
    </submittedName>
</protein>
<dbReference type="Gene3D" id="1.10.10.10">
    <property type="entry name" value="Winged helix-like DNA-binding domain superfamily/Winged helix DNA-binding domain"/>
    <property type="match status" value="1"/>
</dbReference>